<dbReference type="PANTHER" id="PTHR43395:SF1">
    <property type="entry name" value="CHEMOTAXIS PROTEIN CHEA"/>
    <property type="match status" value="1"/>
</dbReference>
<dbReference type="Pfam" id="PF02518">
    <property type="entry name" value="HATPase_c"/>
    <property type="match status" value="1"/>
</dbReference>
<feature type="domain" description="HPt" evidence="11">
    <location>
        <begin position="1"/>
        <end position="106"/>
    </location>
</feature>
<protein>
    <recommendedName>
        <fullName evidence="2">histidine kinase</fullName>
        <ecNumber evidence="2">2.7.13.3</ecNumber>
    </recommendedName>
</protein>
<dbReference type="InterPro" id="IPR005467">
    <property type="entry name" value="His_kinase_dom"/>
</dbReference>
<sequence length="748" mass="81573">MDVDPIIEIFREEARDHLAALEKLFLDLETSPQLEARRALIDDLFRHAHSMKSDAKVVGVPTLKEAAQSLEDMLDDLRENPQRIDQDAIDQGLSQFDAMRAAFETWQVGFAQPDEEEPADDPPDRFAAETGDVRSTPPPVVPAPSAGPPGPGRVEPSGQSSAAAFPVGPAAASSASDQEKSPQEEVSPEAALAATDEERFTVRVPSQRLDRMLNLAGEVRVCQRNGDVLSERMLHLREHLQNGQRELELSFTPEQKKFIEGALDQTLRIETELRTWRTREELLIDSLEDEVRQARLLPLSMLTEALRRAVRDLAQSLGKSIRYEAVSGEILLDKAVLEALRSPLLHLLRNAADHGIESPAQRVQAGKPESGVISISAVQSGPLVRITIADDGCGVNFPRVRERLSRSGEFSREDLERMPQSELIAQLFRPGFSTAAAGEISGRGVGLDAAADTLRRLHGNIELRSTSPQGSAFALTVPITVSSVRIMTVLAGGRRFGIPTSNIRRTGRARREELQELDGSQVLTIDGASRRFVHLATLLGAEVSPQSRHASAWSYLLAADHEGEIVVAVDDLIDESEVLLKPLGFPLNDLDGVLGAAVRSDGSVELVLDLLSPAWRHLARRSPVAAPQPSTSGRLLVVDDSPTTRAVLRKVFTAAGYTVATACDGGEALELLASRTIDLVVSDVEMPRLNGFDLTRQIKARYGLPVILVTGREKEEHRRAGLDAGADAYVVKSTFEDQGLLELVEQFV</sequence>
<dbReference type="PANTHER" id="PTHR43395">
    <property type="entry name" value="SENSOR HISTIDINE KINASE CHEA"/>
    <property type="match status" value="1"/>
</dbReference>
<evidence type="ECO:0000259" key="11">
    <source>
        <dbReference type="PROSITE" id="PS50894"/>
    </source>
</evidence>
<evidence type="ECO:0000259" key="10">
    <source>
        <dbReference type="PROSITE" id="PS50110"/>
    </source>
</evidence>
<keyword evidence="13" id="KW-1185">Reference proteome</keyword>
<dbReference type="InterPro" id="IPR036641">
    <property type="entry name" value="HPT_dom_sf"/>
</dbReference>
<dbReference type="CDD" id="cd00088">
    <property type="entry name" value="HPT"/>
    <property type="match status" value="1"/>
</dbReference>
<dbReference type="InterPro" id="IPR003594">
    <property type="entry name" value="HATPase_dom"/>
</dbReference>
<keyword evidence="5" id="KW-0418">Kinase</keyword>
<evidence type="ECO:0000256" key="6">
    <source>
        <dbReference type="PROSITE-ProRule" id="PRU00110"/>
    </source>
</evidence>
<dbReference type="Gene3D" id="1.20.120.160">
    <property type="entry name" value="HPT domain"/>
    <property type="match status" value="1"/>
</dbReference>
<dbReference type="EC" id="2.7.13.3" evidence="2"/>
<evidence type="ECO:0000256" key="8">
    <source>
        <dbReference type="SAM" id="MobiDB-lite"/>
    </source>
</evidence>
<dbReference type="RefSeq" id="WP_197443287.1">
    <property type="nucleotide sequence ID" value="NZ_CP036433.1"/>
</dbReference>
<keyword evidence="4 12" id="KW-0808">Transferase</keyword>
<dbReference type="SMART" id="SM00387">
    <property type="entry name" value="HATPase_c"/>
    <property type="match status" value="1"/>
</dbReference>
<dbReference type="InterPro" id="IPR051315">
    <property type="entry name" value="Bact_Chemotaxis_CheA"/>
</dbReference>
<dbReference type="InterPro" id="IPR036890">
    <property type="entry name" value="HATPase_C_sf"/>
</dbReference>
<evidence type="ECO:0000313" key="13">
    <source>
        <dbReference type="Proteomes" id="UP000317648"/>
    </source>
</evidence>
<dbReference type="Gene3D" id="3.40.50.2300">
    <property type="match status" value="1"/>
</dbReference>
<dbReference type="Pfam" id="PF01584">
    <property type="entry name" value="CheW"/>
    <property type="match status" value="1"/>
</dbReference>
<evidence type="ECO:0000256" key="1">
    <source>
        <dbReference type="ARBA" id="ARBA00000085"/>
    </source>
</evidence>
<feature type="domain" description="Response regulatory" evidence="10">
    <location>
        <begin position="634"/>
        <end position="747"/>
    </location>
</feature>
<dbReference type="PROSITE" id="PS50894">
    <property type="entry name" value="HPT"/>
    <property type="match status" value="1"/>
</dbReference>
<dbReference type="EMBL" id="CP036433">
    <property type="protein sequence ID" value="QDU95144.1"/>
    <property type="molecule type" value="Genomic_DNA"/>
</dbReference>
<feature type="modified residue" description="4-aspartylphosphate" evidence="7">
    <location>
        <position position="683"/>
    </location>
</feature>
<feature type="compositionally biased region" description="Pro residues" evidence="8">
    <location>
        <begin position="136"/>
        <end position="151"/>
    </location>
</feature>
<dbReference type="InterPro" id="IPR004358">
    <property type="entry name" value="Sig_transdc_His_kin-like_C"/>
</dbReference>
<dbReference type="FunFam" id="3.30.565.10:FF:000016">
    <property type="entry name" value="Chemotaxis protein CheA, putative"/>
    <property type="match status" value="1"/>
</dbReference>
<dbReference type="PROSITE" id="PS50110">
    <property type="entry name" value="RESPONSE_REGULATORY"/>
    <property type="match status" value="1"/>
</dbReference>
<dbReference type="InterPro" id="IPR002545">
    <property type="entry name" value="CheW-lke_dom"/>
</dbReference>
<dbReference type="InterPro" id="IPR036061">
    <property type="entry name" value="CheW-like_dom_sf"/>
</dbReference>
<dbReference type="SMART" id="SM00448">
    <property type="entry name" value="REC"/>
    <property type="match status" value="1"/>
</dbReference>
<dbReference type="SUPFAM" id="SSF52172">
    <property type="entry name" value="CheY-like"/>
    <property type="match status" value="1"/>
</dbReference>
<dbReference type="SMART" id="SM00260">
    <property type="entry name" value="CheW"/>
    <property type="match status" value="1"/>
</dbReference>
<dbReference type="SUPFAM" id="SSF55874">
    <property type="entry name" value="ATPase domain of HSP90 chaperone/DNA topoisomerase II/histidine kinase"/>
    <property type="match status" value="1"/>
</dbReference>
<dbReference type="CDD" id="cd17574">
    <property type="entry name" value="REC_OmpR"/>
    <property type="match status" value="1"/>
</dbReference>
<dbReference type="Proteomes" id="UP000317648">
    <property type="component" value="Chromosome"/>
</dbReference>
<evidence type="ECO:0000256" key="3">
    <source>
        <dbReference type="ARBA" id="ARBA00022553"/>
    </source>
</evidence>
<feature type="compositionally biased region" description="Low complexity" evidence="8">
    <location>
        <begin position="160"/>
        <end position="176"/>
    </location>
</feature>
<feature type="domain" description="Histidine kinase" evidence="9">
    <location>
        <begin position="283"/>
        <end position="481"/>
    </location>
</feature>
<dbReference type="Pfam" id="PF00072">
    <property type="entry name" value="Response_reg"/>
    <property type="match status" value="1"/>
</dbReference>
<feature type="modified residue" description="Phosphohistidine" evidence="6">
    <location>
        <position position="49"/>
    </location>
</feature>
<feature type="region of interest" description="Disordered" evidence="8">
    <location>
        <begin position="113"/>
        <end position="198"/>
    </location>
</feature>
<dbReference type="Pfam" id="PF01627">
    <property type="entry name" value="Hpt"/>
    <property type="match status" value="1"/>
</dbReference>
<dbReference type="AlphaFoldDB" id="A0A518DTI3"/>
<comment type="catalytic activity">
    <reaction evidence="1">
        <text>ATP + protein L-histidine = ADP + protein N-phospho-L-histidine.</text>
        <dbReference type="EC" id="2.7.13.3"/>
    </reaction>
</comment>
<evidence type="ECO:0000256" key="2">
    <source>
        <dbReference type="ARBA" id="ARBA00012438"/>
    </source>
</evidence>
<reference evidence="12 13" key="1">
    <citation type="submission" date="2019-02" db="EMBL/GenBank/DDBJ databases">
        <title>Deep-cultivation of Planctomycetes and their phenomic and genomic characterization uncovers novel biology.</title>
        <authorList>
            <person name="Wiegand S."/>
            <person name="Jogler M."/>
            <person name="Boedeker C."/>
            <person name="Pinto D."/>
            <person name="Vollmers J."/>
            <person name="Rivas-Marin E."/>
            <person name="Kohn T."/>
            <person name="Peeters S.H."/>
            <person name="Heuer A."/>
            <person name="Rast P."/>
            <person name="Oberbeckmann S."/>
            <person name="Bunk B."/>
            <person name="Jeske O."/>
            <person name="Meyerdierks A."/>
            <person name="Storesund J.E."/>
            <person name="Kallscheuer N."/>
            <person name="Luecker S."/>
            <person name="Lage O.M."/>
            <person name="Pohl T."/>
            <person name="Merkel B.J."/>
            <person name="Hornburger P."/>
            <person name="Mueller R.-W."/>
            <person name="Bruemmer F."/>
            <person name="Labrenz M."/>
            <person name="Spormann A.M."/>
            <person name="Op den Camp H."/>
            <person name="Overmann J."/>
            <person name="Amann R."/>
            <person name="Jetten M.S.M."/>
            <person name="Mascher T."/>
            <person name="Medema M.H."/>
            <person name="Devos D.P."/>
            <person name="Kaster A.-K."/>
            <person name="Ovreas L."/>
            <person name="Rohde M."/>
            <person name="Galperin M.Y."/>
            <person name="Jogler C."/>
        </authorList>
    </citation>
    <scope>NUCLEOTIDE SEQUENCE [LARGE SCALE GENOMIC DNA]</scope>
    <source>
        <strain evidence="12 13">Pla85_3_4</strain>
    </source>
</reference>
<dbReference type="InterPro" id="IPR001789">
    <property type="entry name" value="Sig_transdc_resp-reg_receiver"/>
</dbReference>
<dbReference type="GO" id="GO:0006935">
    <property type="term" value="P:chemotaxis"/>
    <property type="evidence" value="ECO:0007669"/>
    <property type="project" value="InterPro"/>
</dbReference>
<keyword evidence="3 7" id="KW-0597">Phosphoprotein</keyword>
<dbReference type="KEGG" id="lcre:Pla8534_29560"/>
<accession>A0A518DTI3</accession>
<dbReference type="PRINTS" id="PR00344">
    <property type="entry name" value="BCTRLSENSOR"/>
</dbReference>
<dbReference type="SMART" id="SM00073">
    <property type="entry name" value="HPT"/>
    <property type="match status" value="1"/>
</dbReference>
<evidence type="ECO:0000313" key="12">
    <source>
        <dbReference type="EMBL" id="QDU95144.1"/>
    </source>
</evidence>
<dbReference type="SUPFAM" id="SSF50341">
    <property type="entry name" value="CheW-like"/>
    <property type="match status" value="1"/>
</dbReference>
<dbReference type="Gene3D" id="2.30.30.40">
    <property type="entry name" value="SH3 Domains"/>
    <property type="match status" value="1"/>
</dbReference>
<organism evidence="12 13">
    <name type="scientific">Lignipirellula cremea</name>
    <dbReference type="NCBI Taxonomy" id="2528010"/>
    <lineage>
        <taxon>Bacteria</taxon>
        <taxon>Pseudomonadati</taxon>
        <taxon>Planctomycetota</taxon>
        <taxon>Planctomycetia</taxon>
        <taxon>Pirellulales</taxon>
        <taxon>Pirellulaceae</taxon>
        <taxon>Lignipirellula</taxon>
    </lineage>
</organism>
<dbReference type="GO" id="GO:0000155">
    <property type="term" value="F:phosphorelay sensor kinase activity"/>
    <property type="evidence" value="ECO:0007669"/>
    <property type="project" value="UniProtKB-ARBA"/>
</dbReference>
<evidence type="ECO:0000256" key="4">
    <source>
        <dbReference type="ARBA" id="ARBA00022679"/>
    </source>
</evidence>
<dbReference type="InterPro" id="IPR008207">
    <property type="entry name" value="Sig_transdc_His_kin_Hpt_dom"/>
</dbReference>
<gene>
    <name evidence="12" type="primary">cheA_1</name>
    <name evidence="12" type="ORF">Pla8534_29560</name>
</gene>
<evidence type="ECO:0000259" key="9">
    <source>
        <dbReference type="PROSITE" id="PS50109"/>
    </source>
</evidence>
<dbReference type="InterPro" id="IPR011006">
    <property type="entry name" value="CheY-like_superfamily"/>
</dbReference>
<name>A0A518DTI3_9BACT</name>
<evidence type="ECO:0000256" key="5">
    <source>
        <dbReference type="ARBA" id="ARBA00022777"/>
    </source>
</evidence>
<dbReference type="Gene3D" id="3.30.565.10">
    <property type="entry name" value="Histidine kinase-like ATPase, C-terminal domain"/>
    <property type="match status" value="1"/>
</dbReference>
<evidence type="ECO:0000256" key="7">
    <source>
        <dbReference type="PROSITE-ProRule" id="PRU00169"/>
    </source>
</evidence>
<dbReference type="SUPFAM" id="SSF47226">
    <property type="entry name" value="Histidine-containing phosphotransfer domain, HPT domain"/>
    <property type="match status" value="1"/>
</dbReference>
<proteinExistence type="predicted"/>
<dbReference type="PROSITE" id="PS50109">
    <property type="entry name" value="HIS_KIN"/>
    <property type="match status" value="1"/>
</dbReference>